<organism evidence="2">
    <name type="scientific">Arundo donax</name>
    <name type="common">Giant reed</name>
    <name type="synonym">Donax arundinaceus</name>
    <dbReference type="NCBI Taxonomy" id="35708"/>
    <lineage>
        <taxon>Eukaryota</taxon>
        <taxon>Viridiplantae</taxon>
        <taxon>Streptophyta</taxon>
        <taxon>Embryophyta</taxon>
        <taxon>Tracheophyta</taxon>
        <taxon>Spermatophyta</taxon>
        <taxon>Magnoliopsida</taxon>
        <taxon>Liliopsida</taxon>
        <taxon>Poales</taxon>
        <taxon>Poaceae</taxon>
        <taxon>PACMAD clade</taxon>
        <taxon>Arundinoideae</taxon>
        <taxon>Arundineae</taxon>
        <taxon>Arundo</taxon>
    </lineage>
</organism>
<feature type="compositionally biased region" description="Pro residues" evidence="1">
    <location>
        <begin position="1"/>
        <end position="11"/>
    </location>
</feature>
<feature type="region of interest" description="Disordered" evidence="1">
    <location>
        <begin position="1"/>
        <end position="28"/>
    </location>
</feature>
<dbReference type="AlphaFoldDB" id="A0A0A9C1S2"/>
<reference evidence="2" key="2">
    <citation type="journal article" date="2015" name="Data Brief">
        <title>Shoot transcriptome of the giant reed, Arundo donax.</title>
        <authorList>
            <person name="Barrero R.A."/>
            <person name="Guerrero F.D."/>
            <person name="Moolhuijzen P."/>
            <person name="Goolsby J.A."/>
            <person name="Tidwell J."/>
            <person name="Bellgard S.E."/>
            <person name="Bellgard M.I."/>
        </authorList>
    </citation>
    <scope>NUCLEOTIDE SEQUENCE</scope>
    <source>
        <tissue evidence="2">Shoot tissue taken approximately 20 cm above the soil surface</tissue>
    </source>
</reference>
<reference evidence="2" key="1">
    <citation type="submission" date="2014-09" db="EMBL/GenBank/DDBJ databases">
        <authorList>
            <person name="Magalhaes I.L.F."/>
            <person name="Oliveira U."/>
            <person name="Santos F.R."/>
            <person name="Vidigal T.H.D.A."/>
            <person name="Brescovit A.D."/>
            <person name="Santos A.J."/>
        </authorList>
    </citation>
    <scope>NUCLEOTIDE SEQUENCE</scope>
    <source>
        <tissue evidence="2">Shoot tissue taken approximately 20 cm above the soil surface</tissue>
    </source>
</reference>
<sequence length="28" mass="3050">MPPQQPRPPRPLAAALRRRAQRGGGENA</sequence>
<evidence type="ECO:0000256" key="1">
    <source>
        <dbReference type="SAM" id="MobiDB-lite"/>
    </source>
</evidence>
<dbReference type="EMBL" id="GBRH01232423">
    <property type="protein sequence ID" value="JAD65472.1"/>
    <property type="molecule type" value="Transcribed_RNA"/>
</dbReference>
<accession>A0A0A9C1S2</accession>
<protein>
    <submittedName>
        <fullName evidence="2">Uncharacterized protein</fullName>
    </submittedName>
</protein>
<name>A0A0A9C1S2_ARUDO</name>
<proteinExistence type="predicted"/>
<evidence type="ECO:0000313" key="2">
    <source>
        <dbReference type="EMBL" id="JAD65472.1"/>
    </source>
</evidence>